<gene>
    <name evidence="1" type="ORF">KDA82_09305</name>
</gene>
<organism evidence="1 2">
    <name type="scientific">Streptomyces daliensis</name>
    <dbReference type="NCBI Taxonomy" id="299421"/>
    <lineage>
        <taxon>Bacteria</taxon>
        <taxon>Bacillati</taxon>
        <taxon>Actinomycetota</taxon>
        <taxon>Actinomycetes</taxon>
        <taxon>Kitasatosporales</taxon>
        <taxon>Streptomycetaceae</taxon>
        <taxon>Streptomyces</taxon>
    </lineage>
</organism>
<reference evidence="1" key="1">
    <citation type="submission" date="2021-04" db="EMBL/GenBank/DDBJ databases">
        <title>Sequencing of actinobacteria type strains.</title>
        <authorList>
            <person name="Nguyen G.-S."/>
            <person name="Wentzel A."/>
        </authorList>
    </citation>
    <scope>NUCLEOTIDE SEQUENCE</scope>
    <source>
        <strain evidence="1">DSM 42095</strain>
    </source>
</reference>
<dbReference type="AlphaFoldDB" id="A0A8T4IML7"/>
<sequence length="101" mass="11004">MHGDSAEPRDDAHWSPLDSREWRAARDAVSALRDVLIAAGLEREFPYLRADLNVFGHGLIEVGRISPETAERVAELLRLALDCPHGPHGGHADDGGSKTDN</sequence>
<proteinExistence type="predicted"/>
<protein>
    <submittedName>
        <fullName evidence="1">Uncharacterized protein</fullName>
    </submittedName>
</protein>
<evidence type="ECO:0000313" key="2">
    <source>
        <dbReference type="Proteomes" id="UP000675554"/>
    </source>
</evidence>
<name>A0A8T4IML7_9ACTN</name>
<accession>A0A8T4IML7</accession>
<dbReference type="Proteomes" id="UP000675554">
    <property type="component" value="Unassembled WGS sequence"/>
</dbReference>
<evidence type="ECO:0000313" key="1">
    <source>
        <dbReference type="EMBL" id="MBR7673209.1"/>
    </source>
</evidence>
<comment type="caution">
    <text evidence="1">The sequence shown here is derived from an EMBL/GenBank/DDBJ whole genome shotgun (WGS) entry which is preliminary data.</text>
</comment>
<dbReference type="EMBL" id="JAGSMN010000187">
    <property type="protein sequence ID" value="MBR7673209.1"/>
    <property type="molecule type" value="Genomic_DNA"/>
</dbReference>
<keyword evidence="2" id="KW-1185">Reference proteome</keyword>